<dbReference type="InterPro" id="IPR007858">
    <property type="entry name" value="Dpy-30_motif"/>
</dbReference>
<dbReference type="Pfam" id="PF00334">
    <property type="entry name" value="NDK"/>
    <property type="match status" value="1"/>
</dbReference>
<evidence type="ECO:0000313" key="10">
    <source>
        <dbReference type="Proteomes" id="UP001281761"/>
    </source>
</evidence>
<dbReference type="GO" id="GO:0016301">
    <property type="term" value="F:kinase activity"/>
    <property type="evidence" value="ECO:0007669"/>
    <property type="project" value="UniProtKB-KW"/>
</dbReference>
<dbReference type="PRINTS" id="PR01243">
    <property type="entry name" value="NUCDPKINASE"/>
</dbReference>
<comment type="caution">
    <text evidence="6">Lacks conserved residue(s) required for the propagation of feature annotation.</text>
</comment>
<feature type="domain" description="Nucleoside diphosphate kinase-like" evidence="8">
    <location>
        <begin position="1"/>
        <end position="76"/>
    </location>
</feature>
<gene>
    <name evidence="9" type="ORF">BLNAU_6254</name>
</gene>
<dbReference type="EMBL" id="JARBJD010000035">
    <property type="protein sequence ID" value="KAK2958751.1"/>
    <property type="molecule type" value="Genomic_DNA"/>
</dbReference>
<comment type="similarity">
    <text evidence="1 6 7">Belongs to the NDK family.</text>
</comment>
<dbReference type="PANTHER" id="PTHR46161:SF3">
    <property type="entry name" value="NUCLEOSIDE DIPHOSPHATE KINASE DDB_G0292928-RELATED"/>
    <property type="match status" value="1"/>
</dbReference>
<keyword evidence="4 9" id="KW-0418">Kinase</keyword>
<proteinExistence type="inferred from homology"/>
<dbReference type="Proteomes" id="UP001281761">
    <property type="component" value="Unassembled WGS sequence"/>
</dbReference>
<dbReference type="InterPro" id="IPR001564">
    <property type="entry name" value="Nucleoside_diP_kinase"/>
</dbReference>
<comment type="caution">
    <text evidence="9">The sequence shown here is derived from an EMBL/GenBank/DDBJ whole genome shotgun (WGS) entry which is preliminary data.</text>
</comment>
<dbReference type="PANTHER" id="PTHR46161">
    <property type="entry name" value="NUCLEOSIDE DIPHOSPHATE KINASE"/>
    <property type="match status" value="1"/>
</dbReference>
<evidence type="ECO:0000256" key="5">
    <source>
        <dbReference type="ARBA" id="ARBA00022840"/>
    </source>
</evidence>
<evidence type="ECO:0000313" key="9">
    <source>
        <dbReference type="EMBL" id="KAK2958751.1"/>
    </source>
</evidence>
<dbReference type="InterPro" id="IPR034907">
    <property type="entry name" value="NDK-like_dom"/>
</dbReference>
<evidence type="ECO:0000256" key="7">
    <source>
        <dbReference type="RuleBase" id="RU004011"/>
    </source>
</evidence>
<dbReference type="SMART" id="SM00562">
    <property type="entry name" value="NDK"/>
    <property type="match status" value="1"/>
</dbReference>
<protein>
    <submittedName>
        <fullName evidence="9">Nucleoside diphosphate kinase</fullName>
    </submittedName>
</protein>
<dbReference type="Gene3D" id="3.30.70.141">
    <property type="entry name" value="Nucleoside diphosphate kinase-like domain"/>
    <property type="match status" value="1"/>
</dbReference>
<evidence type="ECO:0000256" key="3">
    <source>
        <dbReference type="ARBA" id="ARBA00022741"/>
    </source>
</evidence>
<evidence type="ECO:0000256" key="4">
    <source>
        <dbReference type="ARBA" id="ARBA00022777"/>
    </source>
</evidence>
<evidence type="ECO:0000256" key="6">
    <source>
        <dbReference type="PROSITE-ProRule" id="PRU00706"/>
    </source>
</evidence>
<keyword evidence="2" id="KW-0808">Transferase</keyword>
<name>A0ABQ9Y4T2_9EUKA</name>
<dbReference type="PROSITE" id="PS51374">
    <property type="entry name" value="NDPK_LIKE"/>
    <property type="match status" value="1"/>
</dbReference>
<organism evidence="9 10">
    <name type="scientific">Blattamonas nauphoetae</name>
    <dbReference type="NCBI Taxonomy" id="2049346"/>
    <lineage>
        <taxon>Eukaryota</taxon>
        <taxon>Metamonada</taxon>
        <taxon>Preaxostyla</taxon>
        <taxon>Oxymonadida</taxon>
        <taxon>Blattamonas</taxon>
    </lineage>
</organism>
<keyword evidence="3" id="KW-0547">Nucleotide-binding</keyword>
<accession>A0ABQ9Y4T2</accession>
<evidence type="ECO:0000256" key="2">
    <source>
        <dbReference type="ARBA" id="ARBA00022679"/>
    </source>
</evidence>
<dbReference type="CDD" id="cd22970">
    <property type="entry name" value="DD_NDKH5-like"/>
    <property type="match status" value="1"/>
</dbReference>
<keyword evidence="5" id="KW-0067">ATP-binding</keyword>
<keyword evidence="10" id="KW-1185">Reference proteome</keyword>
<dbReference type="InterPro" id="IPR036850">
    <property type="entry name" value="NDK-like_dom_sf"/>
</dbReference>
<dbReference type="Gene3D" id="1.20.890.10">
    <property type="entry name" value="cAMP-dependent protein kinase regulatory subunit, dimerization-anchoring domain"/>
    <property type="match status" value="1"/>
</dbReference>
<evidence type="ECO:0000259" key="8">
    <source>
        <dbReference type="SMART" id="SM00562"/>
    </source>
</evidence>
<reference evidence="9 10" key="1">
    <citation type="journal article" date="2022" name="bioRxiv">
        <title>Genomics of Preaxostyla Flagellates Illuminates Evolutionary Transitions and the Path Towards Mitochondrial Loss.</title>
        <authorList>
            <person name="Novak L.V.F."/>
            <person name="Treitli S.C."/>
            <person name="Pyrih J."/>
            <person name="Halakuc P."/>
            <person name="Pipaliya S.V."/>
            <person name="Vacek V."/>
            <person name="Brzon O."/>
            <person name="Soukal P."/>
            <person name="Eme L."/>
            <person name="Dacks J.B."/>
            <person name="Karnkowska A."/>
            <person name="Elias M."/>
            <person name="Hampl V."/>
        </authorList>
    </citation>
    <scope>NUCLEOTIDE SEQUENCE [LARGE SCALE GENOMIC DNA]</scope>
    <source>
        <strain evidence="9">NAU3</strain>
        <tissue evidence="9">Gut</tissue>
    </source>
</reference>
<dbReference type="SUPFAM" id="SSF54919">
    <property type="entry name" value="Nucleoside diphosphate kinase, NDK"/>
    <property type="match status" value="1"/>
</dbReference>
<evidence type="ECO:0000256" key="1">
    <source>
        <dbReference type="ARBA" id="ARBA00008142"/>
    </source>
</evidence>
<sequence>MASGPIVAMVLSKENAIVEWRALIGPTNSLKAREEKPESIRARFGTDGQANAVHGSANPADARREVNFWFPNMIVDPVPTVEESNTYVTTYITPLLSKGLLELCKLKPENPIAWLGTWLLENNPNQPAATLK</sequence>
<dbReference type="Pfam" id="PF05186">
    <property type="entry name" value="Dpy-30"/>
    <property type="match status" value="1"/>
</dbReference>